<keyword evidence="2" id="KW-1133">Transmembrane helix</keyword>
<dbReference type="AlphaFoldDB" id="A0A919MGH2"/>
<dbReference type="Proteomes" id="UP000619479">
    <property type="component" value="Unassembled WGS sequence"/>
</dbReference>
<name>A0A919MGH2_9ACTN</name>
<feature type="transmembrane region" description="Helical" evidence="2">
    <location>
        <begin position="91"/>
        <end position="108"/>
    </location>
</feature>
<evidence type="ECO:0000256" key="2">
    <source>
        <dbReference type="SAM" id="Phobius"/>
    </source>
</evidence>
<feature type="transmembrane region" description="Helical" evidence="2">
    <location>
        <begin position="335"/>
        <end position="353"/>
    </location>
</feature>
<feature type="transmembrane region" description="Helical" evidence="2">
    <location>
        <begin position="173"/>
        <end position="193"/>
    </location>
</feature>
<feature type="compositionally biased region" description="Low complexity" evidence="1">
    <location>
        <begin position="425"/>
        <end position="438"/>
    </location>
</feature>
<dbReference type="InterPro" id="IPR002656">
    <property type="entry name" value="Acyl_transf_3_dom"/>
</dbReference>
<feature type="transmembrane region" description="Helical" evidence="2">
    <location>
        <begin position="223"/>
        <end position="239"/>
    </location>
</feature>
<evidence type="ECO:0000313" key="5">
    <source>
        <dbReference type="Proteomes" id="UP000619479"/>
    </source>
</evidence>
<dbReference type="GO" id="GO:0009103">
    <property type="term" value="P:lipopolysaccharide biosynthetic process"/>
    <property type="evidence" value="ECO:0007669"/>
    <property type="project" value="TreeGrafter"/>
</dbReference>
<dbReference type="PANTHER" id="PTHR23028:SF53">
    <property type="entry name" value="ACYL_TRANSF_3 DOMAIN-CONTAINING PROTEIN"/>
    <property type="match status" value="1"/>
</dbReference>
<evidence type="ECO:0000313" key="4">
    <source>
        <dbReference type="EMBL" id="GID70236.1"/>
    </source>
</evidence>
<feature type="transmembrane region" description="Helical" evidence="2">
    <location>
        <begin position="274"/>
        <end position="293"/>
    </location>
</feature>
<evidence type="ECO:0000259" key="3">
    <source>
        <dbReference type="Pfam" id="PF01757"/>
    </source>
</evidence>
<feature type="transmembrane region" description="Helical" evidence="2">
    <location>
        <begin position="51"/>
        <end position="70"/>
    </location>
</feature>
<reference evidence="4" key="1">
    <citation type="submission" date="2021-01" db="EMBL/GenBank/DDBJ databases">
        <title>Whole genome shotgun sequence of Actinoplanes cyaneus NBRC 14990.</title>
        <authorList>
            <person name="Komaki H."/>
            <person name="Tamura T."/>
        </authorList>
    </citation>
    <scope>NUCLEOTIDE SEQUENCE</scope>
    <source>
        <strain evidence="4">NBRC 14990</strain>
    </source>
</reference>
<dbReference type="Pfam" id="PF01757">
    <property type="entry name" value="Acyl_transf_3"/>
    <property type="match status" value="1"/>
</dbReference>
<dbReference type="GO" id="GO:0016747">
    <property type="term" value="F:acyltransferase activity, transferring groups other than amino-acyl groups"/>
    <property type="evidence" value="ECO:0007669"/>
    <property type="project" value="InterPro"/>
</dbReference>
<feature type="transmembrane region" description="Helical" evidence="2">
    <location>
        <begin position="199"/>
        <end position="218"/>
    </location>
</feature>
<feature type="compositionally biased region" description="Basic and acidic residues" evidence="1">
    <location>
        <begin position="411"/>
        <end position="424"/>
    </location>
</feature>
<organism evidence="4 5">
    <name type="scientific">Actinoplanes cyaneus</name>
    <dbReference type="NCBI Taxonomy" id="52696"/>
    <lineage>
        <taxon>Bacteria</taxon>
        <taxon>Bacillati</taxon>
        <taxon>Actinomycetota</taxon>
        <taxon>Actinomycetes</taxon>
        <taxon>Micromonosporales</taxon>
        <taxon>Micromonosporaceae</taxon>
        <taxon>Actinoplanes</taxon>
    </lineage>
</organism>
<dbReference type="PANTHER" id="PTHR23028">
    <property type="entry name" value="ACETYLTRANSFERASE"/>
    <property type="match status" value="1"/>
</dbReference>
<feature type="transmembrane region" description="Helical" evidence="2">
    <location>
        <begin position="305"/>
        <end position="323"/>
    </location>
</feature>
<gene>
    <name evidence="4" type="ORF">Acy02nite_81170</name>
</gene>
<protein>
    <recommendedName>
        <fullName evidence="3">Acyltransferase 3 domain-containing protein</fullName>
    </recommendedName>
</protein>
<proteinExistence type="predicted"/>
<comment type="caution">
    <text evidence="4">The sequence shown here is derived from an EMBL/GenBank/DDBJ whole genome shotgun (WGS) entry which is preliminary data.</text>
</comment>
<feature type="transmembrane region" description="Helical" evidence="2">
    <location>
        <begin position="145"/>
        <end position="166"/>
    </location>
</feature>
<keyword evidence="5" id="KW-1185">Reference proteome</keyword>
<dbReference type="GO" id="GO:0016020">
    <property type="term" value="C:membrane"/>
    <property type="evidence" value="ECO:0007669"/>
    <property type="project" value="TreeGrafter"/>
</dbReference>
<feature type="transmembrane region" description="Helical" evidence="2">
    <location>
        <begin position="245"/>
        <end position="262"/>
    </location>
</feature>
<evidence type="ECO:0000256" key="1">
    <source>
        <dbReference type="SAM" id="MobiDB-lite"/>
    </source>
</evidence>
<feature type="domain" description="Acyltransferase 3" evidence="3">
    <location>
        <begin position="18"/>
        <end position="386"/>
    </location>
</feature>
<keyword evidence="2" id="KW-0812">Transmembrane</keyword>
<dbReference type="InterPro" id="IPR050879">
    <property type="entry name" value="Acyltransferase_3"/>
</dbReference>
<accession>A0A919MGH2</accession>
<feature type="region of interest" description="Disordered" evidence="1">
    <location>
        <begin position="411"/>
        <end position="438"/>
    </location>
</feature>
<dbReference type="EMBL" id="BOMH01000072">
    <property type="protein sequence ID" value="GID70236.1"/>
    <property type="molecule type" value="Genomic_DNA"/>
</dbReference>
<keyword evidence="2" id="KW-0472">Membrane</keyword>
<feature type="transmembrane region" description="Helical" evidence="2">
    <location>
        <begin position="373"/>
        <end position="394"/>
    </location>
</feature>
<sequence length="438" mass="47175">MVLFAKPLVTASGAGRLRWLDALRGLAVLAVVFEHACDYLAPELKHATRHVAHAGIFGVTLFFLVSGYIVPASIERRGDVRRFWIGRLFRLYPAFLAVFAVAALLSVWRPGMVPRALREHTGTTVLSHLTMLQDMLGGVNVQQQFWTLTYEMLFYLLVTAAFVVRVHRFSAEIAMVLAAVAVVVGGVLPSGRFAGDPLALRNLTVVAAAVLVVGVVAVCRRHVAGAVLLAALVFGLLAVNQPGGPWEGFVILAVMFTGTALYRAEQGQIAVGRAVLAVGTVLGAAVFAVHRYGGIWDMVGMTEPLARSSWLSAVVLALIVFGLGMASQRRRVPRWLSWLGTVSYSVYLTHVLVLRLLGDHLVQARAAGIPARLGWAAGCLGVTLVVSGLCHRLIELPFQALGRRFTDGPKLHELSDMPRPDREFSGPPRSGSAGRSSP</sequence>